<feature type="domain" description="SpoVT-AbrB" evidence="8">
    <location>
        <begin position="76"/>
        <end position="119"/>
    </location>
</feature>
<keyword evidence="6 7" id="KW-0804">Transcription</keyword>
<dbReference type="PANTHER" id="PTHR34701:SF1">
    <property type="entry name" value="TRANSCRIPTIONAL REGULATOR MRAZ"/>
    <property type="match status" value="1"/>
</dbReference>
<comment type="subcellular location">
    <subcellularLocation>
        <location evidence="7">Cytoplasm</location>
        <location evidence="7">Nucleoid</location>
    </subcellularLocation>
</comment>
<dbReference type="CDD" id="cd16321">
    <property type="entry name" value="MraZ_C"/>
    <property type="match status" value="1"/>
</dbReference>
<dbReference type="RefSeq" id="WP_084054388.1">
    <property type="nucleotide sequence ID" value="NZ_FWWT01000023.1"/>
</dbReference>
<dbReference type="AlphaFoldDB" id="A0A1W1VSW7"/>
<dbReference type="InterPro" id="IPR038619">
    <property type="entry name" value="MraZ_sf"/>
</dbReference>
<proteinExistence type="inferred from homology"/>
<dbReference type="STRING" id="656914.SAMN00017405_1540"/>
<protein>
    <recommendedName>
        <fullName evidence="1 7">Transcriptional regulator MraZ</fullName>
    </recommendedName>
</protein>
<dbReference type="GO" id="GO:2000143">
    <property type="term" value="P:negative regulation of DNA-templated transcription initiation"/>
    <property type="evidence" value="ECO:0007669"/>
    <property type="project" value="TreeGrafter"/>
</dbReference>
<evidence type="ECO:0000256" key="7">
    <source>
        <dbReference type="HAMAP-Rule" id="MF_01008"/>
    </source>
</evidence>
<dbReference type="Proteomes" id="UP000192731">
    <property type="component" value="Unassembled WGS sequence"/>
</dbReference>
<dbReference type="HAMAP" id="MF_01008">
    <property type="entry name" value="MraZ"/>
    <property type="match status" value="1"/>
</dbReference>
<reference evidence="9 10" key="1">
    <citation type="submission" date="2017-04" db="EMBL/GenBank/DDBJ databases">
        <authorList>
            <person name="Afonso C.L."/>
            <person name="Miller P.J."/>
            <person name="Scott M.A."/>
            <person name="Spackman E."/>
            <person name="Goraichik I."/>
            <person name="Dimitrov K.M."/>
            <person name="Suarez D.L."/>
            <person name="Swayne D.E."/>
        </authorList>
    </citation>
    <scope>NUCLEOTIDE SEQUENCE [LARGE SCALE GENOMIC DNA]</scope>
    <source>
        <strain evidence="9 10">DSM 11270</strain>
    </source>
</reference>
<dbReference type="CDD" id="cd16320">
    <property type="entry name" value="MraZ_N"/>
    <property type="match status" value="1"/>
</dbReference>
<dbReference type="GO" id="GO:0005737">
    <property type="term" value="C:cytoplasm"/>
    <property type="evidence" value="ECO:0007669"/>
    <property type="project" value="UniProtKB-UniRule"/>
</dbReference>
<keyword evidence="10" id="KW-1185">Reference proteome</keyword>
<sequence>MFIGEFQHTIDDKGRLIMPAKYREALGDDFVITKGLEGCLFVYPQSEWSKLETKLRSLPFTKKDARAFARFFFSGAVEGLLDKQGRVLLPLNLRTYADLKKNVVIAGISSRIEIWSKENWDNYINDTEDSYEELAEKMIEFDIEL</sequence>
<evidence type="ECO:0000256" key="4">
    <source>
        <dbReference type="ARBA" id="ARBA00023015"/>
    </source>
</evidence>
<gene>
    <name evidence="7" type="primary">mraZ</name>
    <name evidence="9" type="ORF">SAMN00017405_1540</name>
</gene>
<evidence type="ECO:0000256" key="6">
    <source>
        <dbReference type="ARBA" id="ARBA00023163"/>
    </source>
</evidence>
<evidence type="ECO:0000313" key="10">
    <source>
        <dbReference type="Proteomes" id="UP000192731"/>
    </source>
</evidence>
<evidence type="ECO:0000256" key="5">
    <source>
        <dbReference type="ARBA" id="ARBA00023125"/>
    </source>
</evidence>
<dbReference type="NCBIfam" id="TIGR00242">
    <property type="entry name" value="division/cell wall cluster transcriptional repressor MraZ"/>
    <property type="match status" value="1"/>
</dbReference>
<dbReference type="InterPro" id="IPR035642">
    <property type="entry name" value="MraZ_N"/>
</dbReference>
<dbReference type="Gene3D" id="3.40.1550.20">
    <property type="entry name" value="Transcriptional regulator MraZ domain"/>
    <property type="match status" value="1"/>
</dbReference>
<keyword evidence="4 7" id="KW-0805">Transcription regulation</keyword>
<evidence type="ECO:0000256" key="1">
    <source>
        <dbReference type="ARBA" id="ARBA00013860"/>
    </source>
</evidence>
<keyword evidence="3" id="KW-0677">Repeat</keyword>
<accession>A0A1W1VSW7</accession>
<name>A0A1W1VSW7_DESTI</name>
<organism evidence="9 10">
    <name type="scientific">Desulfonispora thiosulfatigenes DSM 11270</name>
    <dbReference type="NCBI Taxonomy" id="656914"/>
    <lineage>
        <taxon>Bacteria</taxon>
        <taxon>Bacillati</taxon>
        <taxon>Bacillota</taxon>
        <taxon>Clostridia</taxon>
        <taxon>Eubacteriales</taxon>
        <taxon>Peptococcaceae</taxon>
        <taxon>Desulfonispora</taxon>
    </lineage>
</organism>
<evidence type="ECO:0000256" key="2">
    <source>
        <dbReference type="ARBA" id="ARBA00022490"/>
    </source>
</evidence>
<comment type="subunit">
    <text evidence="7">Forms oligomers.</text>
</comment>
<dbReference type="InterPro" id="IPR035644">
    <property type="entry name" value="MraZ_C"/>
</dbReference>
<feature type="domain" description="SpoVT-AbrB" evidence="8">
    <location>
        <begin position="5"/>
        <end position="47"/>
    </location>
</feature>
<dbReference type="PROSITE" id="PS51740">
    <property type="entry name" value="SPOVT_ABRB"/>
    <property type="match status" value="2"/>
</dbReference>
<dbReference type="OrthoDB" id="9807753at2"/>
<dbReference type="InterPro" id="IPR007159">
    <property type="entry name" value="SpoVT-AbrB_dom"/>
</dbReference>
<evidence type="ECO:0000313" key="9">
    <source>
        <dbReference type="EMBL" id="SMB96448.1"/>
    </source>
</evidence>
<dbReference type="GO" id="GO:0009295">
    <property type="term" value="C:nucleoid"/>
    <property type="evidence" value="ECO:0007669"/>
    <property type="project" value="UniProtKB-SubCell"/>
</dbReference>
<dbReference type="GO" id="GO:0003700">
    <property type="term" value="F:DNA-binding transcription factor activity"/>
    <property type="evidence" value="ECO:0007669"/>
    <property type="project" value="UniProtKB-UniRule"/>
</dbReference>
<dbReference type="PANTHER" id="PTHR34701">
    <property type="entry name" value="TRANSCRIPTIONAL REGULATOR MRAZ"/>
    <property type="match status" value="1"/>
</dbReference>
<dbReference type="EMBL" id="FWWT01000023">
    <property type="protein sequence ID" value="SMB96448.1"/>
    <property type="molecule type" value="Genomic_DNA"/>
</dbReference>
<dbReference type="GO" id="GO:0000976">
    <property type="term" value="F:transcription cis-regulatory region binding"/>
    <property type="evidence" value="ECO:0007669"/>
    <property type="project" value="TreeGrafter"/>
</dbReference>
<comment type="similarity">
    <text evidence="7">Belongs to the MraZ family.</text>
</comment>
<dbReference type="FunFam" id="3.40.1550.20:FF:000002">
    <property type="entry name" value="Transcriptional regulator MraZ"/>
    <property type="match status" value="1"/>
</dbReference>
<keyword evidence="5 7" id="KW-0238">DNA-binding</keyword>
<dbReference type="Pfam" id="PF02381">
    <property type="entry name" value="MraZ"/>
    <property type="match status" value="2"/>
</dbReference>
<dbReference type="InterPro" id="IPR003444">
    <property type="entry name" value="MraZ"/>
</dbReference>
<keyword evidence="2 7" id="KW-0963">Cytoplasm</keyword>
<dbReference type="SUPFAM" id="SSF89447">
    <property type="entry name" value="AbrB/MazE/MraZ-like"/>
    <property type="match status" value="1"/>
</dbReference>
<evidence type="ECO:0000256" key="3">
    <source>
        <dbReference type="ARBA" id="ARBA00022737"/>
    </source>
</evidence>
<evidence type="ECO:0000259" key="8">
    <source>
        <dbReference type="PROSITE" id="PS51740"/>
    </source>
</evidence>
<dbReference type="InterPro" id="IPR020603">
    <property type="entry name" value="MraZ_dom"/>
</dbReference>
<dbReference type="InterPro" id="IPR037914">
    <property type="entry name" value="SpoVT-AbrB_sf"/>
</dbReference>